<feature type="transmembrane region" description="Helical" evidence="2">
    <location>
        <begin position="48"/>
        <end position="69"/>
    </location>
</feature>
<gene>
    <name evidence="4" type="ORF">GCM10022402_21180</name>
</gene>
<feature type="transmembrane region" description="Helical" evidence="2">
    <location>
        <begin position="207"/>
        <end position="225"/>
    </location>
</feature>
<evidence type="ECO:0000256" key="1">
    <source>
        <dbReference type="SAM" id="MobiDB-lite"/>
    </source>
</evidence>
<sequence>MPLLGVVVAFILYVLVQFFLGITAGLIALFNGIRIEGGSFFGAPAPDLAVQLIIIAMMIPVVLFTVRFVHRRRAGTLLSVEGRLRWPWLFVCAGVAVVSVALSITSVALLFGISRPDAAFVGEWVGAREFAVGMLVVVLLVPFQASAEEIALRGFLMQSVGSYGAPRGELLAAPKRLEWRGPARMPVVAAIVTAVVRASRWPPLHQFLRTPILAIVVSGSVFALLHPYSAWAMADVALFGVTVAWLAWYTGGLEAPIALHVVHNLAAFGLSAYEGTLEQRASSGSWQGLAGTAIEMALFCAVVVILARRMRLRRTVADKEHDDSPPPALPPTPAGPPQQGQPRFRPDQEPHHPPPR</sequence>
<feature type="transmembrane region" description="Helical" evidence="2">
    <location>
        <begin position="89"/>
        <end position="113"/>
    </location>
</feature>
<organism evidence="4 5">
    <name type="scientific">Salinactinospora qingdaonensis</name>
    <dbReference type="NCBI Taxonomy" id="702744"/>
    <lineage>
        <taxon>Bacteria</taxon>
        <taxon>Bacillati</taxon>
        <taxon>Actinomycetota</taxon>
        <taxon>Actinomycetes</taxon>
        <taxon>Streptosporangiales</taxon>
        <taxon>Nocardiopsidaceae</taxon>
        <taxon>Salinactinospora</taxon>
    </lineage>
</organism>
<keyword evidence="2" id="KW-0812">Transmembrane</keyword>
<evidence type="ECO:0000259" key="3">
    <source>
        <dbReference type="Pfam" id="PF02517"/>
    </source>
</evidence>
<dbReference type="Proteomes" id="UP001500908">
    <property type="component" value="Unassembled WGS sequence"/>
</dbReference>
<feature type="region of interest" description="Disordered" evidence="1">
    <location>
        <begin position="316"/>
        <end position="356"/>
    </location>
</feature>
<feature type="compositionally biased region" description="Pro residues" evidence="1">
    <location>
        <begin position="325"/>
        <end position="336"/>
    </location>
</feature>
<feature type="transmembrane region" description="Helical" evidence="2">
    <location>
        <begin position="7"/>
        <end position="28"/>
    </location>
</feature>
<feature type="transmembrane region" description="Helical" evidence="2">
    <location>
        <begin position="285"/>
        <end position="307"/>
    </location>
</feature>
<keyword evidence="2" id="KW-0472">Membrane</keyword>
<reference evidence="5" key="1">
    <citation type="journal article" date="2019" name="Int. J. Syst. Evol. Microbiol.">
        <title>The Global Catalogue of Microorganisms (GCM) 10K type strain sequencing project: providing services to taxonomists for standard genome sequencing and annotation.</title>
        <authorList>
            <consortium name="The Broad Institute Genomics Platform"/>
            <consortium name="The Broad Institute Genome Sequencing Center for Infectious Disease"/>
            <person name="Wu L."/>
            <person name="Ma J."/>
        </authorList>
    </citation>
    <scope>NUCLEOTIDE SEQUENCE [LARGE SCALE GENOMIC DNA]</scope>
    <source>
        <strain evidence="5">JCM 17137</strain>
    </source>
</reference>
<evidence type="ECO:0000313" key="5">
    <source>
        <dbReference type="Proteomes" id="UP001500908"/>
    </source>
</evidence>
<comment type="caution">
    <text evidence="4">The sequence shown here is derived from an EMBL/GenBank/DDBJ whole genome shotgun (WGS) entry which is preliminary data.</text>
</comment>
<dbReference type="InterPro" id="IPR003675">
    <property type="entry name" value="Rce1/LyrA-like_dom"/>
</dbReference>
<name>A0ABP7FJB1_9ACTN</name>
<evidence type="ECO:0000313" key="4">
    <source>
        <dbReference type="EMBL" id="GAA3741158.1"/>
    </source>
</evidence>
<feature type="domain" description="CAAX prenyl protease 2/Lysostaphin resistance protein A-like" evidence="3">
    <location>
        <begin position="134"/>
        <end position="265"/>
    </location>
</feature>
<dbReference type="EMBL" id="BAABDD010000008">
    <property type="protein sequence ID" value="GAA3741158.1"/>
    <property type="molecule type" value="Genomic_DNA"/>
</dbReference>
<accession>A0ABP7FJB1</accession>
<keyword evidence="5" id="KW-1185">Reference proteome</keyword>
<dbReference type="Pfam" id="PF02517">
    <property type="entry name" value="Rce1-like"/>
    <property type="match status" value="1"/>
</dbReference>
<proteinExistence type="predicted"/>
<evidence type="ECO:0000256" key="2">
    <source>
        <dbReference type="SAM" id="Phobius"/>
    </source>
</evidence>
<keyword evidence="2" id="KW-1133">Transmembrane helix</keyword>
<protein>
    <recommendedName>
        <fullName evidence="3">CAAX prenyl protease 2/Lysostaphin resistance protein A-like domain-containing protein</fullName>
    </recommendedName>
</protein>
<feature type="compositionally biased region" description="Basic and acidic residues" evidence="1">
    <location>
        <begin position="344"/>
        <end position="356"/>
    </location>
</feature>
<feature type="transmembrane region" description="Helical" evidence="2">
    <location>
        <begin position="231"/>
        <end position="250"/>
    </location>
</feature>
<dbReference type="RefSeq" id="WP_344970320.1">
    <property type="nucleotide sequence ID" value="NZ_BAABDD010000008.1"/>
</dbReference>